<protein>
    <recommendedName>
        <fullName evidence="2">DUF1254 domain-containing protein</fullName>
    </recommendedName>
</protein>
<keyword evidence="1" id="KW-1133">Transmembrane helix</keyword>
<sequence length="188" mass="20390">MEGVPLMRLVFAIVFGLVLGGIIHIVTVLGLPRFAADDAFTRVAGYGPDYRFNPIPRPGSGTPTLPLLDPAFAQYVCRFDLEDGPVRIRGAMPDTFWTVAVFDGHGVNTYNLSDRSFGQKPLDILVADAEQIAQIRENPPADFNDLIIVDWKADDGFAVLRIFAPNASDQRDADASIAKATCQTAPLG</sequence>
<comment type="caution">
    <text evidence="3">The sequence shown here is derived from an EMBL/GenBank/DDBJ whole genome shotgun (WGS) entry which is preliminary data.</text>
</comment>
<name>A0A0P6VU40_9HYPH</name>
<keyword evidence="4" id="KW-1185">Reference proteome</keyword>
<reference evidence="3 4" key="1">
    <citation type="submission" date="2015-09" db="EMBL/GenBank/DDBJ databases">
        <authorList>
            <person name="Jackson K.R."/>
            <person name="Lunt B.L."/>
            <person name="Fisher J.N.B."/>
            <person name="Gardner A.V."/>
            <person name="Bailey M.E."/>
            <person name="Deus L.M."/>
            <person name="Earl A.S."/>
            <person name="Gibby P.D."/>
            <person name="Hartmann K.A."/>
            <person name="Liu J.E."/>
            <person name="Manci A.M."/>
            <person name="Nielsen D.A."/>
            <person name="Solomon M.B."/>
            <person name="Breakwell D.P."/>
            <person name="Burnett S.H."/>
            <person name="Grose J.H."/>
        </authorList>
    </citation>
    <scope>NUCLEOTIDE SEQUENCE [LARGE SCALE GENOMIC DNA]</scope>
    <source>
        <strain evidence="3 4">16</strain>
    </source>
</reference>
<proteinExistence type="predicted"/>
<dbReference type="Proteomes" id="UP000048984">
    <property type="component" value="Unassembled WGS sequence"/>
</dbReference>
<dbReference type="Pfam" id="PF06863">
    <property type="entry name" value="DUF1254"/>
    <property type="match status" value="1"/>
</dbReference>
<dbReference type="AlphaFoldDB" id="A0A0P6VU40"/>
<gene>
    <name evidence="3" type="ORF">ABB55_21635</name>
</gene>
<dbReference type="STRING" id="665126.ABB55_21635"/>
<evidence type="ECO:0000313" key="3">
    <source>
        <dbReference type="EMBL" id="KPL54500.1"/>
    </source>
</evidence>
<feature type="domain" description="DUF1254" evidence="2">
    <location>
        <begin position="76"/>
        <end position="178"/>
    </location>
</feature>
<dbReference type="InterPro" id="IPR014456">
    <property type="entry name" value="UCP010244_IM"/>
</dbReference>
<evidence type="ECO:0000259" key="2">
    <source>
        <dbReference type="Pfam" id="PF06863"/>
    </source>
</evidence>
<reference evidence="3 4" key="2">
    <citation type="submission" date="2015-10" db="EMBL/GenBank/DDBJ databases">
        <title>Draft Genome Sequence of Prosthecomicrobium hirschii ATCC 27832.</title>
        <authorList>
            <person name="Daniel J."/>
            <person name="Givan S.A."/>
            <person name="Brun Y.V."/>
            <person name="Brown P.J."/>
        </authorList>
    </citation>
    <scope>NUCLEOTIDE SEQUENCE [LARGE SCALE GENOMIC DNA]</scope>
    <source>
        <strain evidence="3 4">16</strain>
    </source>
</reference>
<dbReference type="InterPro" id="IPR010679">
    <property type="entry name" value="DUF1254"/>
</dbReference>
<dbReference type="PIRSF" id="PIRSF010244">
    <property type="entry name" value="UCP010244_imp"/>
    <property type="match status" value="1"/>
</dbReference>
<organism evidence="3 4">
    <name type="scientific">Prosthecodimorpha hirschii</name>
    <dbReference type="NCBI Taxonomy" id="665126"/>
    <lineage>
        <taxon>Bacteria</taxon>
        <taxon>Pseudomonadati</taxon>
        <taxon>Pseudomonadota</taxon>
        <taxon>Alphaproteobacteria</taxon>
        <taxon>Hyphomicrobiales</taxon>
        <taxon>Ancalomicrobiaceae</taxon>
        <taxon>Prosthecodimorpha</taxon>
    </lineage>
</organism>
<feature type="transmembrane region" description="Helical" evidence="1">
    <location>
        <begin position="6"/>
        <end position="31"/>
    </location>
</feature>
<evidence type="ECO:0000256" key="1">
    <source>
        <dbReference type="SAM" id="Phobius"/>
    </source>
</evidence>
<evidence type="ECO:0000313" key="4">
    <source>
        <dbReference type="Proteomes" id="UP000048984"/>
    </source>
</evidence>
<dbReference type="EMBL" id="LJYW01000001">
    <property type="protein sequence ID" value="KPL54500.1"/>
    <property type="molecule type" value="Genomic_DNA"/>
</dbReference>
<keyword evidence="1" id="KW-0472">Membrane</keyword>
<accession>A0A0P6VU40</accession>
<keyword evidence="1" id="KW-0812">Transmembrane</keyword>